<dbReference type="STRING" id="1754190.A0A1Y1ZNN0"/>
<dbReference type="Proteomes" id="UP000193920">
    <property type="component" value="Unassembled WGS sequence"/>
</dbReference>
<gene>
    <name evidence="2" type="ORF">LY90DRAFT_708756</name>
</gene>
<feature type="compositionally biased region" description="Basic and acidic residues" evidence="1">
    <location>
        <begin position="365"/>
        <end position="375"/>
    </location>
</feature>
<name>A0A1Y1ZNN0_9FUNG</name>
<evidence type="ECO:0008006" key="4">
    <source>
        <dbReference type="Google" id="ProtNLM"/>
    </source>
</evidence>
<sequence length="391" mass="46300">MKERKNIFHFATQINPKTEIRKYASKFGFTLTQVDRMDKNIKICEPGNKNCNAEVEKMCKSYDYLIFSDVLYEARTFIKANCKAKIILHLTRPYDEFVPEDEKESFTNLFKKALSTEKVIVVVPYRAYLYEACERGLDITKYVNIRSSVYSPSIKNSYIQTLAESNPKTNQTMAVFNRYFQEKLLIDAFQKAGIKYEILDYDYGGPEVLSKYKAIVHLPYTPAPHSLMENICNGVAIFVPTREFLQELNGKYPGKIEMSTYERYLDLRIDQMSMIFECFDPYIAPHVTYFSNWKDLVHKLNKFTDEHRINLNKRNEEFAEYQEHENTYYWKTLLGYGNDDLRSIFQIDEIPYCKMKTKEERNKLRNNQRRIEIAARKKKKPSNKKYPNQLS</sequence>
<organism evidence="2 3">
    <name type="scientific">Neocallimastix californiae</name>
    <dbReference type="NCBI Taxonomy" id="1754190"/>
    <lineage>
        <taxon>Eukaryota</taxon>
        <taxon>Fungi</taxon>
        <taxon>Fungi incertae sedis</taxon>
        <taxon>Chytridiomycota</taxon>
        <taxon>Chytridiomycota incertae sedis</taxon>
        <taxon>Neocallimastigomycetes</taxon>
        <taxon>Neocallimastigales</taxon>
        <taxon>Neocallimastigaceae</taxon>
        <taxon>Neocallimastix</taxon>
    </lineage>
</organism>
<comment type="caution">
    <text evidence="2">The sequence shown here is derived from an EMBL/GenBank/DDBJ whole genome shotgun (WGS) entry which is preliminary data.</text>
</comment>
<evidence type="ECO:0000256" key="1">
    <source>
        <dbReference type="SAM" id="MobiDB-lite"/>
    </source>
</evidence>
<evidence type="ECO:0000313" key="2">
    <source>
        <dbReference type="EMBL" id="ORY11859.1"/>
    </source>
</evidence>
<protein>
    <recommendedName>
        <fullName evidence="4">Glycosyltransferase family 1 protein</fullName>
    </recommendedName>
</protein>
<keyword evidence="3" id="KW-1185">Reference proteome</keyword>
<evidence type="ECO:0000313" key="3">
    <source>
        <dbReference type="Proteomes" id="UP000193920"/>
    </source>
</evidence>
<dbReference type="EMBL" id="MCOG01000377">
    <property type="protein sequence ID" value="ORY11859.1"/>
    <property type="molecule type" value="Genomic_DNA"/>
</dbReference>
<reference evidence="2 3" key="1">
    <citation type="submission" date="2016-08" db="EMBL/GenBank/DDBJ databases">
        <title>A Parts List for Fungal Cellulosomes Revealed by Comparative Genomics.</title>
        <authorList>
            <consortium name="DOE Joint Genome Institute"/>
            <person name="Haitjema C.H."/>
            <person name="Gilmore S.P."/>
            <person name="Henske J.K."/>
            <person name="Solomon K.V."/>
            <person name="De Groot R."/>
            <person name="Kuo A."/>
            <person name="Mondo S.J."/>
            <person name="Salamov A.A."/>
            <person name="Labutti K."/>
            <person name="Zhao Z."/>
            <person name="Chiniquy J."/>
            <person name="Barry K."/>
            <person name="Brewer H.M."/>
            <person name="Purvine S.O."/>
            <person name="Wright A.T."/>
            <person name="Boxma B."/>
            <person name="Van Alen T."/>
            <person name="Hackstein J.H."/>
            <person name="Baker S.E."/>
            <person name="Grigoriev I.V."/>
            <person name="O'Malley M.A."/>
        </authorList>
    </citation>
    <scope>NUCLEOTIDE SEQUENCE [LARGE SCALE GENOMIC DNA]</scope>
    <source>
        <strain evidence="2 3">G1</strain>
    </source>
</reference>
<feature type="region of interest" description="Disordered" evidence="1">
    <location>
        <begin position="365"/>
        <end position="391"/>
    </location>
</feature>
<dbReference type="AlphaFoldDB" id="A0A1Y1ZNN0"/>
<dbReference type="OrthoDB" id="2131894at2759"/>
<accession>A0A1Y1ZNN0</accession>
<proteinExistence type="predicted"/>